<evidence type="ECO:0000256" key="1">
    <source>
        <dbReference type="SAM" id="MobiDB-lite"/>
    </source>
</evidence>
<dbReference type="Proteomes" id="UP001152795">
    <property type="component" value="Unassembled WGS sequence"/>
</dbReference>
<name>A0A6S7IK77_PARCT</name>
<proteinExistence type="predicted"/>
<dbReference type="EMBL" id="CACRXK020004577">
    <property type="protein sequence ID" value="CAB4003248.1"/>
    <property type="molecule type" value="Genomic_DNA"/>
</dbReference>
<sequence>MSLIERFKLVRRKGLCDNCLTRGHLASNCPKDSFCKVQDCKEKHSTFLHESVKPNNVKEGQHSKRENTESKEIENKAQTGYVKLTNGSRSKSASDGTAVGLAIVPVKVKAMGSDRTVETYAFLDGGSNTSFCSQDLMKRLNIKGKRTTLSLTTMEKANSKTESSILRKTIAWAIRYVKQLRETVRKRKSGEIINMSKEKKAKPVLLKLDEMENAESLESMRILYLDSNLAYSS</sequence>
<comment type="caution">
    <text evidence="2">The sequence shown here is derived from an EMBL/GenBank/DDBJ whole genome shotgun (WGS) entry which is preliminary data.</text>
</comment>
<feature type="compositionally biased region" description="Basic and acidic residues" evidence="1">
    <location>
        <begin position="59"/>
        <end position="75"/>
    </location>
</feature>
<dbReference type="PANTHER" id="PTHR47331">
    <property type="entry name" value="PHD-TYPE DOMAIN-CONTAINING PROTEIN"/>
    <property type="match status" value="1"/>
</dbReference>
<feature type="region of interest" description="Disordered" evidence="1">
    <location>
        <begin position="51"/>
        <end position="94"/>
    </location>
</feature>
<evidence type="ECO:0000313" key="2">
    <source>
        <dbReference type="EMBL" id="CAB4003248.1"/>
    </source>
</evidence>
<dbReference type="PANTHER" id="PTHR47331:SF1">
    <property type="entry name" value="GAG-LIKE PROTEIN"/>
    <property type="match status" value="1"/>
</dbReference>
<feature type="compositionally biased region" description="Polar residues" evidence="1">
    <location>
        <begin position="85"/>
        <end position="94"/>
    </location>
</feature>
<dbReference type="AlphaFoldDB" id="A0A6S7IK77"/>
<evidence type="ECO:0000313" key="3">
    <source>
        <dbReference type="Proteomes" id="UP001152795"/>
    </source>
</evidence>
<dbReference type="OrthoDB" id="8046937at2759"/>
<gene>
    <name evidence="2" type="ORF">PACLA_8A017701</name>
</gene>
<protein>
    <submittedName>
        <fullName evidence="2">Uncharacterized protein</fullName>
    </submittedName>
</protein>
<accession>A0A6S7IK77</accession>
<reference evidence="2" key="1">
    <citation type="submission" date="2020-04" db="EMBL/GenBank/DDBJ databases">
        <authorList>
            <person name="Alioto T."/>
            <person name="Alioto T."/>
            <person name="Gomez Garrido J."/>
        </authorList>
    </citation>
    <scope>NUCLEOTIDE SEQUENCE</scope>
    <source>
        <strain evidence="2">A484AB</strain>
    </source>
</reference>
<keyword evidence="3" id="KW-1185">Reference proteome</keyword>
<organism evidence="2 3">
    <name type="scientific">Paramuricea clavata</name>
    <name type="common">Red gorgonian</name>
    <name type="synonym">Violescent sea-whip</name>
    <dbReference type="NCBI Taxonomy" id="317549"/>
    <lineage>
        <taxon>Eukaryota</taxon>
        <taxon>Metazoa</taxon>
        <taxon>Cnidaria</taxon>
        <taxon>Anthozoa</taxon>
        <taxon>Octocorallia</taxon>
        <taxon>Malacalcyonacea</taxon>
        <taxon>Plexauridae</taxon>
        <taxon>Paramuricea</taxon>
    </lineage>
</organism>